<feature type="transmembrane region" description="Helical" evidence="10">
    <location>
        <begin position="350"/>
        <end position="374"/>
    </location>
</feature>
<dbReference type="HAMAP" id="MF_01635">
    <property type="entry name" value="UbiA"/>
    <property type="match status" value="1"/>
</dbReference>
<dbReference type="GO" id="GO:0008299">
    <property type="term" value="P:isoprenoid biosynthetic process"/>
    <property type="evidence" value="ECO:0007669"/>
    <property type="project" value="UniProtKB-UniRule"/>
</dbReference>
<comment type="catalytic activity">
    <reaction evidence="8 10">
        <text>an all-trans-polyprenyl diphosphate + 4-hydroxybenzoate = a 4-hydroxy-3-(all-trans-polyprenyl)benzoate + diphosphate</text>
        <dbReference type="Rhea" id="RHEA:44504"/>
        <dbReference type="Rhea" id="RHEA-COMP:9514"/>
        <dbReference type="Rhea" id="RHEA-COMP:9564"/>
        <dbReference type="ChEBI" id="CHEBI:17879"/>
        <dbReference type="ChEBI" id="CHEBI:33019"/>
        <dbReference type="ChEBI" id="CHEBI:58914"/>
        <dbReference type="ChEBI" id="CHEBI:78396"/>
        <dbReference type="EC" id="2.5.1.39"/>
    </reaction>
</comment>
<dbReference type="PROSITE" id="PS00943">
    <property type="entry name" value="UBIA"/>
    <property type="match status" value="1"/>
</dbReference>
<keyword evidence="10" id="KW-0414">Isoprene biosynthesis</keyword>
<keyword evidence="10" id="KW-0831">Ubiquinone biosynthesis</keyword>
<evidence type="ECO:0000256" key="7">
    <source>
        <dbReference type="ARBA" id="ARBA00023136"/>
    </source>
</evidence>
<comment type="subcellular location">
    <subcellularLocation>
        <location evidence="2 10">Mitochondrion inner membrane</location>
        <topology evidence="2 10">Multi-pass membrane protein</topology>
        <orientation evidence="2 10">Matrix side</orientation>
    </subcellularLocation>
</comment>
<sequence length="453" mass="50581">MLLLPNNATFSLASTLLLQNARHTTSFAFSFYQLAALKHSTFTSTPIQQNALRTSSFSLPTPSSFQSAALKRSIFVCNAPLLKPRVNTFQDHRTCLVFFQLSPKLFTQYSKYTKAIPTRADTAQLPESELVKHGVAAKLIKKLPPKTQLYFYIMRCDKPIGTMLLFWPGSWSILMASTSLQIHFSQVLLLTSYFALGAFIMRGAGCIINDMWDTEFDKKVSRTAERPLASGKMSIKSAQLLLGSQLSLGLAILLQMNTNTIIYGAMSLPIVALYPFMKRITFWPQLTLGLAFNWGALLGWIAIAGSPNWAVTAPLYAAGIFWTLIYDTIYAHQDKFDDLRVGVKSTALLFNNNTIPVLCIFAVFTISALLLSGYNNGCSYIYYAGIVFGCIPHLIWQLINVDINSQQSCAKFFRANSWFGAIIFFSLLAEYFYSSLNKVDNPVESKNSCTLQQ</sequence>
<dbReference type="GO" id="GO:0005743">
    <property type="term" value="C:mitochondrial inner membrane"/>
    <property type="evidence" value="ECO:0007669"/>
    <property type="project" value="UniProtKB-SubCell"/>
</dbReference>
<dbReference type="EMBL" id="MBFR01000057">
    <property type="protein sequence ID" value="PVU95414.1"/>
    <property type="molecule type" value="Genomic_DNA"/>
</dbReference>
<evidence type="ECO:0000256" key="2">
    <source>
        <dbReference type="ARBA" id="ARBA00004292"/>
    </source>
</evidence>
<dbReference type="PANTHER" id="PTHR11048:SF28">
    <property type="entry name" value="4-HYDROXYBENZOATE POLYPRENYLTRANSFERASE, MITOCHONDRIAL"/>
    <property type="match status" value="1"/>
</dbReference>
<keyword evidence="5 10" id="KW-0812">Transmembrane</keyword>
<dbReference type="PANTHER" id="PTHR11048">
    <property type="entry name" value="PRENYLTRANSFERASES"/>
    <property type="match status" value="1"/>
</dbReference>
<feature type="transmembrane region" description="Helical" evidence="10">
    <location>
        <begin position="380"/>
        <end position="401"/>
    </location>
</feature>
<dbReference type="NCBIfam" id="TIGR01474">
    <property type="entry name" value="ubiA_proteo"/>
    <property type="match status" value="1"/>
</dbReference>
<feature type="transmembrane region" description="Helical" evidence="10">
    <location>
        <begin position="260"/>
        <end position="277"/>
    </location>
</feature>
<comment type="pathway">
    <text evidence="10">Cofactor biosynthesis; ubiquinone biosynthesis.</text>
</comment>
<name>A0A2T9YT20_9FUNG</name>
<dbReference type="InterPro" id="IPR039653">
    <property type="entry name" value="Prenyltransferase"/>
</dbReference>
<evidence type="ECO:0000256" key="4">
    <source>
        <dbReference type="ARBA" id="ARBA00022679"/>
    </source>
</evidence>
<comment type="function">
    <text evidence="9 10">Catalyzes the prenylation of para-hydroxybenzoate (PHB) with an all-trans polyprenyl group. Mediates the second step in the final reaction sequence of coenzyme Q (CoQ) biosynthesis, which is the condensation of the polyisoprenoid side chain with PHB, generating the first membrane-bound Q intermediate.</text>
</comment>
<dbReference type="Pfam" id="PF01040">
    <property type="entry name" value="UbiA"/>
    <property type="match status" value="1"/>
</dbReference>
<evidence type="ECO:0000256" key="3">
    <source>
        <dbReference type="ARBA" id="ARBA00005985"/>
    </source>
</evidence>
<evidence type="ECO:0000256" key="6">
    <source>
        <dbReference type="ARBA" id="ARBA00022989"/>
    </source>
</evidence>
<keyword evidence="12" id="KW-1185">Reference proteome</keyword>
<feature type="transmembrane region" description="Helical" evidence="10">
    <location>
        <begin position="286"/>
        <end position="303"/>
    </location>
</feature>
<keyword evidence="10" id="KW-0496">Mitochondrion</keyword>
<dbReference type="InterPro" id="IPR044878">
    <property type="entry name" value="UbiA_sf"/>
</dbReference>
<evidence type="ECO:0000313" key="12">
    <source>
        <dbReference type="Proteomes" id="UP000245383"/>
    </source>
</evidence>
<dbReference type="AlphaFoldDB" id="A0A2T9YT20"/>
<dbReference type="EC" id="2.5.1.39" evidence="10"/>
<proteinExistence type="inferred from homology"/>
<dbReference type="Proteomes" id="UP000245383">
    <property type="component" value="Unassembled WGS sequence"/>
</dbReference>
<gene>
    <name evidence="11" type="ORF">BB561_001829</name>
</gene>
<dbReference type="STRING" id="133385.A0A2T9YT20"/>
<organism evidence="11 12">
    <name type="scientific">Smittium simulii</name>
    <dbReference type="NCBI Taxonomy" id="133385"/>
    <lineage>
        <taxon>Eukaryota</taxon>
        <taxon>Fungi</taxon>
        <taxon>Fungi incertae sedis</taxon>
        <taxon>Zoopagomycota</taxon>
        <taxon>Kickxellomycotina</taxon>
        <taxon>Harpellomycetes</taxon>
        <taxon>Harpellales</taxon>
        <taxon>Legeriomycetaceae</taxon>
        <taxon>Smittium</taxon>
    </lineage>
</organism>
<evidence type="ECO:0000313" key="11">
    <source>
        <dbReference type="EMBL" id="PVU95414.1"/>
    </source>
</evidence>
<evidence type="ECO:0000256" key="8">
    <source>
        <dbReference type="ARBA" id="ARBA00052313"/>
    </source>
</evidence>
<dbReference type="InterPro" id="IPR030470">
    <property type="entry name" value="UbiA_prenylTrfase_CS"/>
</dbReference>
<reference evidence="11 12" key="1">
    <citation type="journal article" date="2018" name="MBio">
        <title>Comparative Genomics Reveals the Core Gene Toolbox for the Fungus-Insect Symbiosis.</title>
        <authorList>
            <person name="Wang Y."/>
            <person name="Stata M."/>
            <person name="Wang W."/>
            <person name="Stajich J.E."/>
            <person name="White M.M."/>
            <person name="Moncalvo J.M."/>
        </authorList>
    </citation>
    <scope>NUCLEOTIDE SEQUENCE [LARGE SCALE GENOMIC DNA]</scope>
    <source>
        <strain evidence="11 12">SWE-8-4</strain>
    </source>
</reference>
<evidence type="ECO:0000256" key="9">
    <source>
        <dbReference type="ARBA" id="ARBA00058997"/>
    </source>
</evidence>
<dbReference type="GO" id="GO:0006744">
    <property type="term" value="P:ubiquinone biosynthetic process"/>
    <property type="evidence" value="ECO:0007669"/>
    <property type="project" value="UniProtKB-UniRule"/>
</dbReference>
<dbReference type="GO" id="GO:0008412">
    <property type="term" value="F:4-hydroxybenzoate polyprenyltransferase activity"/>
    <property type="evidence" value="ECO:0007669"/>
    <property type="project" value="UniProtKB-EC"/>
</dbReference>
<evidence type="ECO:0000256" key="1">
    <source>
        <dbReference type="ARBA" id="ARBA00001946"/>
    </source>
</evidence>
<dbReference type="FunFam" id="1.20.120.1780:FF:000001">
    <property type="entry name" value="4-hydroxybenzoate octaprenyltransferase"/>
    <property type="match status" value="1"/>
</dbReference>
<protein>
    <recommendedName>
        <fullName evidence="10">4-hydroxybenzoate polyprenyltransferase, mitochondrial</fullName>
        <shortName evidence="10">4-HB polyprenyltransferase</shortName>
        <ecNumber evidence="10">2.5.1.39</ecNumber>
    </recommendedName>
    <alternativeName>
        <fullName evidence="10">Para-hydroxybenzoate--polyprenyltransferase</fullName>
        <shortName evidence="10">PHB:PPT</shortName>
        <shortName evidence="10">PHB:polyprenyltransferase</shortName>
    </alternativeName>
</protein>
<dbReference type="Gene3D" id="1.20.120.1780">
    <property type="entry name" value="UbiA prenyltransferase"/>
    <property type="match status" value="1"/>
</dbReference>
<keyword evidence="6 10" id="KW-1133">Transmembrane helix</keyword>
<keyword evidence="7 10" id="KW-0472">Membrane</keyword>
<comment type="caution">
    <text evidence="11">The sequence shown here is derived from an EMBL/GenBank/DDBJ whole genome shotgun (WGS) entry which is preliminary data.</text>
</comment>
<keyword evidence="4 10" id="KW-0808">Transferase</keyword>
<feature type="transmembrane region" description="Helical" evidence="10">
    <location>
        <begin position="413"/>
        <end position="433"/>
    </location>
</feature>
<dbReference type="InterPro" id="IPR000537">
    <property type="entry name" value="UbiA_prenyltransferase"/>
</dbReference>
<dbReference type="FunFam" id="1.10.357.140:FF:000003">
    <property type="entry name" value="4-hydroxybenzoate polyprenyltransferase, mitochondrial"/>
    <property type="match status" value="1"/>
</dbReference>
<feature type="transmembrane region" description="Helical" evidence="10">
    <location>
        <begin position="309"/>
        <end position="329"/>
    </location>
</feature>
<dbReference type="UniPathway" id="UPA00232"/>
<accession>A0A2T9YT20</accession>
<keyword evidence="10" id="KW-0999">Mitochondrion inner membrane</keyword>
<dbReference type="CDD" id="cd13959">
    <property type="entry name" value="PT_UbiA_COQ2"/>
    <property type="match status" value="1"/>
</dbReference>
<dbReference type="InterPro" id="IPR006370">
    <property type="entry name" value="HB_polyprenyltransferase-like"/>
</dbReference>
<evidence type="ECO:0000256" key="10">
    <source>
        <dbReference type="HAMAP-Rule" id="MF_03189"/>
    </source>
</evidence>
<comment type="cofactor">
    <cofactor evidence="1 10">
        <name>Mg(2+)</name>
        <dbReference type="ChEBI" id="CHEBI:18420"/>
    </cofactor>
</comment>
<comment type="similarity">
    <text evidence="3 10">Belongs to the UbiA prenyltransferase family.</text>
</comment>
<evidence type="ECO:0000256" key="5">
    <source>
        <dbReference type="ARBA" id="ARBA00022692"/>
    </source>
</evidence>
<dbReference type="Gene3D" id="1.10.357.140">
    <property type="entry name" value="UbiA prenyltransferase"/>
    <property type="match status" value="1"/>
</dbReference>
<dbReference type="OrthoDB" id="18170at2759"/>